<dbReference type="SUPFAM" id="SSF53474">
    <property type="entry name" value="alpha/beta-Hydrolases"/>
    <property type="match status" value="1"/>
</dbReference>
<evidence type="ECO:0000259" key="5">
    <source>
        <dbReference type="Pfam" id="PF07859"/>
    </source>
</evidence>
<evidence type="ECO:0000256" key="1">
    <source>
        <dbReference type="ARBA" id="ARBA00010515"/>
    </source>
</evidence>
<dbReference type="RefSeq" id="XP_001031897.1">
    <property type="nucleotide sequence ID" value="XM_001031897.1"/>
</dbReference>
<name>Q22FZ2_TETTS</name>
<dbReference type="HOGENOM" id="CLU_309852_0_0_1"/>
<dbReference type="AlphaFoldDB" id="Q22FZ2"/>
<evidence type="ECO:0000313" key="7">
    <source>
        <dbReference type="Proteomes" id="UP000009168"/>
    </source>
</evidence>
<dbReference type="PROSITE" id="PS01174">
    <property type="entry name" value="LIPASE_GDXG_SER"/>
    <property type="match status" value="1"/>
</dbReference>
<dbReference type="EMBL" id="GG662576">
    <property type="protein sequence ID" value="EAR84234.1"/>
    <property type="molecule type" value="Genomic_DNA"/>
</dbReference>
<dbReference type="eggNOG" id="KOG4388">
    <property type="taxonomic scope" value="Eukaryota"/>
</dbReference>
<comment type="similarity">
    <text evidence="1">Belongs to the 'GDXG' lipolytic enzyme family.</text>
</comment>
<evidence type="ECO:0000256" key="4">
    <source>
        <dbReference type="SAM" id="MobiDB-lite"/>
    </source>
</evidence>
<dbReference type="InterPro" id="IPR033140">
    <property type="entry name" value="Lipase_GDXG_put_SER_AS"/>
</dbReference>
<accession>Q22FZ2</accession>
<feature type="compositionally biased region" description="Polar residues" evidence="4">
    <location>
        <begin position="318"/>
        <end position="329"/>
    </location>
</feature>
<dbReference type="InParanoid" id="Q22FZ2"/>
<dbReference type="ESTHER" id="tetts-q22fz2">
    <property type="family name" value="Hormone-sensitive_lipase_like"/>
</dbReference>
<dbReference type="PANTHER" id="PTHR23025:SF3">
    <property type="entry name" value="HORMONE-SENSITIVE LIPASE"/>
    <property type="match status" value="1"/>
</dbReference>
<dbReference type="PROSITE" id="PS01173">
    <property type="entry name" value="LIPASE_GDXG_HIS"/>
    <property type="match status" value="1"/>
</dbReference>
<dbReference type="InterPro" id="IPR013094">
    <property type="entry name" value="AB_hydrolase_3"/>
</dbReference>
<gene>
    <name evidence="6" type="ORF">TTHERM_00721650</name>
</gene>
<sequence length="951" mass="110951">MKELFMIQFQKEQQIHSSVLTVILSQITDLVSCHEDLNDCLEQIQIYTQKFQDMKNLARIEFEEKLNDTKDYDNIKIKDKGEKSQIINSPKKQIHLKDSRHNNQHHLQDSQSIILKTKSDYQMKLCVDLLSFIHKNILTQILASLVAIEKNKAQKDFKDKLNNEVINVEVQCSRLMILTEYLDKWIQIDADKDCIANPNLNKHMMRAVKTEDISVNSGSDIQEQYSQFLNLIYSIYALIYERGLRQNKSNKNEQSKINKTNGNIEKQLDQINEPNQENQQDMREGQIQQQQKLELSQSKNDHLFLQKKQEIDQDNEANNENRQANSTPVEQDRADQKIQLGSFELMFKSMKFLIQKEQAKIMTEKLQISPTPEQIILAWRMYEIVPEVKTMFSLQLERINYCNKFYFPRLAKRIDLRYLLQNTSKYFVFPSNLPEKEKSDIQEKIQHCLNQTKYIPQFHHFLHQKQQQYQQQLSTADFIASVLYSRPSLPYQPNYNQGRASYNTQNNSFLFSQQRNPSQELFNINEKDLINKVKVRIMSSIKLENSFDMRQDNEDTFFNKLSNIMCISRDKIPANSSQNLNGGANGNQNDEGNIEPKKKINIILHIHGGGFVAMNTFSHQIYTRKWANQVDDSVVISIDYRKAPEHRYPAAIDDVWQVYNFIINYFEEIFTNIQIHTITLAGDSAGGNLCMSLMNLIIQEELFRKPTGILLSYPALNLNGNLYTPSSLHSMLDVVLPSSFLKICLESYLPNTPEYLTETFVKYDSLLSPILIQDSILQQFPPINIFCGEEDPLYDDSLRLFHRTRILKDPMYIQMIEQYEEQKQQNGSNSKNSKQLNQGSFGEEHFTECQNDILQNQSHISTMTVYPRLKHGYLNLDFPFGVPLVRKCVQQSIDSLKKLIQQSQNNLNVQNPRSSTLRSQLIRSSYKKSNQNNCSSTPTKQIQTCPDQFTY</sequence>
<dbReference type="OrthoDB" id="408631at2759"/>
<dbReference type="GO" id="GO:0004806">
    <property type="term" value="F:triacylglycerol lipase activity"/>
    <property type="evidence" value="ECO:0007669"/>
    <property type="project" value="TreeGrafter"/>
</dbReference>
<dbReference type="GO" id="GO:0019433">
    <property type="term" value="P:triglyceride catabolic process"/>
    <property type="evidence" value="ECO:0007669"/>
    <property type="project" value="TreeGrafter"/>
</dbReference>
<dbReference type="GO" id="GO:0005829">
    <property type="term" value="C:cytosol"/>
    <property type="evidence" value="ECO:0007669"/>
    <property type="project" value="TreeGrafter"/>
</dbReference>
<feature type="domain" description="Alpha/beta hydrolase fold-3" evidence="5">
    <location>
        <begin position="603"/>
        <end position="810"/>
    </location>
</feature>
<dbReference type="InterPro" id="IPR002168">
    <property type="entry name" value="Lipase_GDXG_HIS_AS"/>
</dbReference>
<dbReference type="InterPro" id="IPR029058">
    <property type="entry name" value="AB_hydrolase_fold"/>
</dbReference>
<proteinExistence type="inferred from homology"/>
<reference evidence="7" key="1">
    <citation type="journal article" date="2006" name="PLoS Biol.">
        <title>Macronuclear genome sequence of the ciliate Tetrahymena thermophila, a model eukaryote.</title>
        <authorList>
            <person name="Eisen J.A."/>
            <person name="Coyne R.S."/>
            <person name="Wu M."/>
            <person name="Wu D."/>
            <person name="Thiagarajan M."/>
            <person name="Wortman J.R."/>
            <person name="Badger J.H."/>
            <person name="Ren Q."/>
            <person name="Amedeo P."/>
            <person name="Jones K.M."/>
            <person name="Tallon L.J."/>
            <person name="Delcher A.L."/>
            <person name="Salzberg S.L."/>
            <person name="Silva J.C."/>
            <person name="Haas B.J."/>
            <person name="Majoros W.H."/>
            <person name="Farzad M."/>
            <person name="Carlton J.M."/>
            <person name="Smith R.K. Jr."/>
            <person name="Garg J."/>
            <person name="Pearlman R.E."/>
            <person name="Karrer K.M."/>
            <person name="Sun L."/>
            <person name="Manning G."/>
            <person name="Elde N.C."/>
            <person name="Turkewitz A.P."/>
            <person name="Asai D.J."/>
            <person name="Wilkes D.E."/>
            <person name="Wang Y."/>
            <person name="Cai H."/>
            <person name="Collins K."/>
            <person name="Stewart B.A."/>
            <person name="Lee S.R."/>
            <person name="Wilamowska K."/>
            <person name="Weinberg Z."/>
            <person name="Ruzzo W.L."/>
            <person name="Wloga D."/>
            <person name="Gaertig J."/>
            <person name="Frankel J."/>
            <person name="Tsao C.-C."/>
            <person name="Gorovsky M.A."/>
            <person name="Keeling P.J."/>
            <person name="Waller R.F."/>
            <person name="Patron N.J."/>
            <person name="Cherry J.M."/>
            <person name="Stover N.A."/>
            <person name="Krieger C.J."/>
            <person name="del Toro C."/>
            <person name="Ryder H.F."/>
            <person name="Williamson S.C."/>
            <person name="Barbeau R.A."/>
            <person name="Hamilton E.P."/>
            <person name="Orias E."/>
        </authorList>
    </citation>
    <scope>NUCLEOTIDE SEQUENCE [LARGE SCALE GENOMIC DNA]</scope>
    <source>
        <strain evidence="7">SB210</strain>
    </source>
</reference>
<evidence type="ECO:0000313" key="6">
    <source>
        <dbReference type="EMBL" id="EAR84234.1"/>
    </source>
</evidence>
<dbReference type="PANTHER" id="PTHR23025">
    <property type="entry name" value="TRIACYLGLYCEROL LIPASE"/>
    <property type="match status" value="1"/>
</dbReference>
<dbReference type="Gene3D" id="3.40.50.1820">
    <property type="entry name" value="alpha/beta hydrolase"/>
    <property type="match status" value="1"/>
</dbReference>
<feature type="active site" evidence="3">
    <location>
        <position position="684"/>
    </location>
</feature>
<evidence type="ECO:0000256" key="3">
    <source>
        <dbReference type="PROSITE-ProRule" id="PRU10038"/>
    </source>
</evidence>
<dbReference type="Proteomes" id="UP000009168">
    <property type="component" value="Unassembled WGS sequence"/>
</dbReference>
<dbReference type="Pfam" id="PF07859">
    <property type="entry name" value="Abhydrolase_3"/>
    <property type="match status" value="1"/>
</dbReference>
<dbReference type="STRING" id="312017.Q22FZ2"/>
<keyword evidence="7" id="KW-1185">Reference proteome</keyword>
<dbReference type="GeneID" id="7838114"/>
<protein>
    <recommendedName>
        <fullName evidence="5">Alpha/beta hydrolase fold-3 domain-containing protein</fullName>
    </recommendedName>
</protein>
<feature type="region of interest" description="Disordered" evidence="4">
    <location>
        <begin position="247"/>
        <end position="268"/>
    </location>
</feature>
<organism evidence="6 7">
    <name type="scientific">Tetrahymena thermophila (strain SB210)</name>
    <dbReference type="NCBI Taxonomy" id="312017"/>
    <lineage>
        <taxon>Eukaryota</taxon>
        <taxon>Sar</taxon>
        <taxon>Alveolata</taxon>
        <taxon>Ciliophora</taxon>
        <taxon>Intramacronucleata</taxon>
        <taxon>Oligohymenophorea</taxon>
        <taxon>Hymenostomatida</taxon>
        <taxon>Tetrahymenina</taxon>
        <taxon>Tetrahymenidae</taxon>
        <taxon>Tetrahymena</taxon>
    </lineage>
</organism>
<evidence type="ECO:0000256" key="2">
    <source>
        <dbReference type="ARBA" id="ARBA00022801"/>
    </source>
</evidence>
<dbReference type="KEGG" id="tet:TTHERM_00721650"/>
<keyword evidence="2" id="KW-0378">Hydrolase</keyword>
<feature type="region of interest" description="Disordered" evidence="4">
    <location>
        <begin position="311"/>
        <end position="335"/>
    </location>
</feature>
<feature type="compositionally biased region" description="Polar residues" evidence="4">
    <location>
        <begin position="257"/>
        <end position="268"/>
    </location>
</feature>
<dbReference type="GO" id="GO:0004771">
    <property type="term" value="F:sterol ester esterase activity"/>
    <property type="evidence" value="ECO:0007669"/>
    <property type="project" value="TreeGrafter"/>
</dbReference>